<gene>
    <name evidence="5" type="ORF">K4G66_07880</name>
</gene>
<evidence type="ECO:0000256" key="3">
    <source>
        <dbReference type="ARBA" id="ARBA00023163"/>
    </source>
</evidence>
<dbReference type="Pfam" id="PF12833">
    <property type="entry name" value="HTH_18"/>
    <property type="match status" value="1"/>
</dbReference>
<keyword evidence="2" id="KW-0238">DNA-binding</keyword>
<dbReference type="Gene3D" id="1.10.10.60">
    <property type="entry name" value="Homeodomain-like"/>
    <property type="match status" value="1"/>
</dbReference>
<dbReference type="PROSITE" id="PS01124">
    <property type="entry name" value="HTH_ARAC_FAMILY_2"/>
    <property type="match status" value="1"/>
</dbReference>
<dbReference type="SMART" id="SM00342">
    <property type="entry name" value="HTH_ARAC"/>
    <property type="match status" value="1"/>
</dbReference>
<organism evidence="5">
    <name type="scientific">Roseihalotalea indica</name>
    <dbReference type="NCBI Taxonomy" id="2867963"/>
    <lineage>
        <taxon>Bacteria</taxon>
        <taxon>Pseudomonadati</taxon>
        <taxon>Bacteroidota</taxon>
        <taxon>Cytophagia</taxon>
        <taxon>Cytophagales</taxon>
        <taxon>Catalimonadaceae</taxon>
        <taxon>Roseihalotalea</taxon>
    </lineage>
</organism>
<proteinExistence type="predicted"/>
<evidence type="ECO:0000256" key="1">
    <source>
        <dbReference type="ARBA" id="ARBA00023015"/>
    </source>
</evidence>
<evidence type="ECO:0000313" key="5">
    <source>
        <dbReference type="EMBL" id="WKN38620.1"/>
    </source>
</evidence>
<evidence type="ECO:0000256" key="2">
    <source>
        <dbReference type="ARBA" id="ARBA00023125"/>
    </source>
</evidence>
<reference evidence="5" key="1">
    <citation type="journal article" date="2023" name="Comput. Struct. Biotechnol. J.">
        <title>Discovery of a novel marine Bacteroidetes with a rich repertoire of carbohydrate-active enzymes.</title>
        <authorList>
            <person name="Chen B."/>
            <person name="Liu G."/>
            <person name="Chen Q."/>
            <person name="Wang H."/>
            <person name="Liu L."/>
            <person name="Tang K."/>
        </authorList>
    </citation>
    <scope>NUCLEOTIDE SEQUENCE</scope>
    <source>
        <strain evidence="5">TK19036</strain>
    </source>
</reference>
<dbReference type="AlphaFoldDB" id="A0AA49JHP5"/>
<sequence length="288" mass="33055">MKTINLHIKNMVCPRCIFVAQNELAQLGASITTIRLGFASIQVPEHITKHMIASRLNEYGLELLEEKEDILIERIKLGVQRYIQALEKTVKNDTLSECLAQEIGKNYNFLSKLFSKHEGQTIETYYIHKRIDRVKELIQYEELNLSEIAMNLRYSSVHYLSTQFKRVTGISVSEYKAKLRNKYLHYKNISEALTHLREQGYTYSFDKKNGCLECKDLCVSFRIEDLNISEFYRFNESVDSAGNSIIYGIETPGGLKGLFIDSNSASSKWLLNQLTENAKASEGLKKNG</sequence>
<evidence type="ECO:0000259" key="4">
    <source>
        <dbReference type="PROSITE" id="PS01124"/>
    </source>
</evidence>
<dbReference type="EMBL" id="CP120682">
    <property type="protein sequence ID" value="WKN38620.1"/>
    <property type="molecule type" value="Genomic_DNA"/>
</dbReference>
<dbReference type="GO" id="GO:0003700">
    <property type="term" value="F:DNA-binding transcription factor activity"/>
    <property type="evidence" value="ECO:0007669"/>
    <property type="project" value="InterPro"/>
</dbReference>
<dbReference type="SUPFAM" id="SSF46689">
    <property type="entry name" value="Homeodomain-like"/>
    <property type="match status" value="1"/>
</dbReference>
<name>A0AA49JHP5_9BACT</name>
<dbReference type="InterPro" id="IPR009057">
    <property type="entry name" value="Homeodomain-like_sf"/>
</dbReference>
<dbReference type="GO" id="GO:0043565">
    <property type="term" value="F:sequence-specific DNA binding"/>
    <property type="evidence" value="ECO:0007669"/>
    <property type="project" value="InterPro"/>
</dbReference>
<keyword evidence="1" id="KW-0805">Transcription regulation</keyword>
<reference evidence="5" key="2">
    <citation type="journal article" date="2024" name="Antonie Van Leeuwenhoek">
        <title>Roseihalotalea indica gen. nov., sp. nov., a halophilic Bacteroidetes from mesopelagic Southwest Indian Ocean with higher carbohydrate metabolic potential.</title>
        <authorList>
            <person name="Chen B."/>
            <person name="Zhang M."/>
            <person name="Lin D."/>
            <person name="Ye J."/>
            <person name="Tang K."/>
        </authorList>
    </citation>
    <scope>NUCLEOTIDE SEQUENCE</scope>
    <source>
        <strain evidence="5">TK19036</strain>
    </source>
</reference>
<accession>A0AA49JHP5</accession>
<dbReference type="PANTHER" id="PTHR43280:SF2">
    <property type="entry name" value="HTH-TYPE TRANSCRIPTIONAL REGULATOR EXSA"/>
    <property type="match status" value="1"/>
</dbReference>
<feature type="domain" description="HTH araC/xylS-type" evidence="4">
    <location>
        <begin position="80"/>
        <end position="178"/>
    </location>
</feature>
<dbReference type="PANTHER" id="PTHR43280">
    <property type="entry name" value="ARAC-FAMILY TRANSCRIPTIONAL REGULATOR"/>
    <property type="match status" value="1"/>
</dbReference>
<keyword evidence="3" id="KW-0804">Transcription</keyword>
<dbReference type="InterPro" id="IPR018060">
    <property type="entry name" value="HTH_AraC"/>
</dbReference>
<protein>
    <submittedName>
        <fullName evidence="5">AraC family transcriptional regulator</fullName>
    </submittedName>
</protein>